<dbReference type="Proteomes" id="UP000276133">
    <property type="component" value="Unassembled WGS sequence"/>
</dbReference>
<gene>
    <name evidence="3" type="ORF">BpHYR1_043360</name>
</gene>
<keyword evidence="1" id="KW-0175">Coiled coil</keyword>
<keyword evidence="2" id="KW-0732">Signal</keyword>
<accession>A0A3M7RMK2</accession>
<sequence>MKSLSFLVKILVLVYPIDCTFNQINDMLNPHQHQHQLHQIHLKKCQIETAVLLVLMIQRSIFIDTRNYILGGDLNARTKQIGCVGENENGIMLERIINDVLNSQDMTSDHFPIEASISMGYQLENKSAANRSNYKKANWQLFSEILNSQIVNITESCLTIDKLNDKITEKIISASHKSIPYLSKKIYKMSLPPNIVNMIKERRKVRRNFQKTRCQKLKQKFNQLTSELKASLKKFWNQNWFDFIEKMGKNPLTRSNLIPNLILNENEFKTNEEKGKHFGELLSSIFSPNSDLIDSEKDIEILNSNSDFFRNYNQSNFNDAICLNELIKALKRLKNEAASGPDQIHNL</sequence>
<keyword evidence="3" id="KW-0548">Nucleotidyltransferase</keyword>
<dbReference type="GO" id="GO:0003964">
    <property type="term" value="F:RNA-directed DNA polymerase activity"/>
    <property type="evidence" value="ECO:0007669"/>
    <property type="project" value="UniProtKB-KW"/>
</dbReference>
<evidence type="ECO:0000313" key="3">
    <source>
        <dbReference type="EMBL" id="RNA24803.1"/>
    </source>
</evidence>
<comment type="caution">
    <text evidence="3">The sequence shown here is derived from an EMBL/GenBank/DDBJ whole genome shotgun (WGS) entry which is preliminary data.</text>
</comment>
<feature type="non-terminal residue" evidence="3">
    <location>
        <position position="347"/>
    </location>
</feature>
<dbReference type="EMBL" id="REGN01003048">
    <property type="protein sequence ID" value="RNA24803.1"/>
    <property type="molecule type" value="Genomic_DNA"/>
</dbReference>
<keyword evidence="3" id="KW-0808">Transferase</keyword>
<evidence type="ECO:0000256" key="2">
    <source>
        <dbReference type="SAM" id="SignalP"/>
    </source>
</evidence>
<evidence type="ECO:0000313" key="4">
    <source>
        <dbReference type="Proteomes" id="UP000276133"/>
    </source>
</evidence>
<feature type="signal peptide" evidence="2">
    <location>
        <begin position="1"/>
        <end position="19"/>
    </location>
</feature>
<keyword evidence="3" id="KW-0695">RNA-directed DNA polymerase</keyword>
<feature type="coiled-coil region" evidence="1">
    <location>
        <begin position="207"/>
        <end position="234"/>
    </location>
</feature>
<evidence type="ECO:0000256" key="1">
    <source>
        <dbReference type="SAM" id="Coils"/>
    </source>
</evidence>
<dbReference type="AlphaFoldDB" id="A0A3M7RMK2"/>
<organism evidence="3 4">
    <name type="scientific">Brachionus plicatilis</name>
    <name type="common">Marine rotifer</name>
    <name type="synonym">Brachionus muelleri</name>
    <dbReference type="NCBI Taxonomy" id="10195"/>
    <lineage>
        <taxon>Eukaryota</taxon>
        <taxon>Metazoa</taxon>
        <taxon>Spiralia</taxon>
        <taxon>Gnathifera</taxon>
        <taxon>Rotifera</taxon>
        <taxon>Eurotatoria</taxon>
        <taxon>Monogononta</taxon>
        <taxon>Pseudotrocha</taxon>
        <taxon>Ploima</taxon>
        <taxon>Brachionidae</taxon>
        <taxon>Brachionus</taxon>
    </lineage>
</organism>
<reference evidence="3 4" key="1">
    <citation type="journal article" date="2018" name="Sci. Rep.">
        <title>Genomic signatures of local adaptation to the degree of environmental predictability in rotifers.</title>
        <authorList>
            <person name="Franch-Gras L."/>
            <person name="Hahn C."/>
            <person name="Garcia-Roger E.M."/>
            <person name="Carmona M.J."/>
            <person name="Serra M."/>
            <person name="Gomez A."/>
        </authorList>
    </citation>
    <scope>NUCLEOTIDE SEQUENCE [LARGE SCALE GENOMIC DNA]</scope>
    <source>
        <strain evidence="3">HYR1</strain>
    </source>
</reference>
<protein>
    <submittedName>
        <fullName evidence="3">RNA-directed DNA polymerase from transposon X</fullName>
    </submittedName>
</protein>
<feature type="chain" id="PRO_5018094364" evidence="2">
    <location>
        <begin position="20"/>
        <end position="347"/>
    </location>
</feature>
<keyword evidence="4" id="KW-1185">Reference proteome</keyword>
<proteinExistence type="predicted"/>
<name>A0A3M7RMK2_BRAPC</name>
<dbReference type="OrthoDB" id="8030376at2759"/>